<feature type="compositionally biased region" description="Basic residues" evidence="1">
    <location>
        <begin position="389"/>
        <end position="398"/>
    </location>
</feature>
<evidence type="ECO:0000313" key="3">
    <source>
        <dbReference type="EMBL" id="KAH8102414.1"/>
    </source>
</evidence>
<evidence type="ECO:0000313" key="4">
    <source>
        <dbReference type="Proteomes" id="UP000813824"/>
    </source>
</evidence>
<feature type="compositionally biased region" description="Basic and acidic residues" evidence="1">
    <location>
        <begin position="338"/>
        <end position="352"/>
    </location>
</feature>
<keyword evidence="4" id="KW-1185">Reference proteome</keyword>
<feature type="region of interest" description="Disordered" evidence="1">
    <location>
        <begin position="295"/>
        <end position="426"/>
    </location>
</feature>
<evidence type="ECO:0000256" key="1">
    <source>
        <dbReference type="SAM" id="MobiDB-lite"/>
    </source>
</evidence>
<proteinExistence type="predicted"/>
<feature type="compositionally biased region" description="Basic residues" evidence="1">
    <location>
        <begin position="58"/>
        <end position="69"/>
    </location>
</feature>
<gene>
    <name evidence="3" type="ORF">BXZ70DRAFT_928494</name>
</gene>
<feature type="region of interest" description="Disordered" evidence="1">
    <location>
        <begin position="1"/>
        <end position="76"/>
    </location>
</feature>
<feature type="compositionally biased region" description="Low complexity" evidence="1">
    <location>
        <begin position="239"/>
        <end position="248"/>
    </location>
</feature>
<accession>A0A8K0UQZ6</accession>
<comment type="caution">
    <text evidence="3">The sequence shown here is derived from an EMBL/GenBank/DDBJ whole genome shotgun (WGS) entry which is preliminary data.</text>
</comment>
<feature type="domain" description="PEHE" evidence="2">
    <location>
        <begin position="150"/>
        <end position="290"/>
    </location>
</feature>
<organism evidence="3 4">
    <name type="scientific">Cristinia sonorae</name>
    <dbReference type="NCBI Taxonomy" id="1940300"/>
    <lineage>
        <taxon>Eukaryota</taxon>
        <taxon>Fungi</taxon>
        <taxon>Dikarya</taxon>
        <taxon>Basidiomycota</taxon>
        <taxon>Agaricomycotina</taxon>
        <taxon>Agaricomycetes</taxon>
        <taxon>Agaricomycetidae</taxon>
        <taxon>Agaricales</taxon>
        <taxon>Pleurotineae</taxon>
        <taxon>Stephanosporaceae</taxon>
        <taxon>Cristinia</taxon>
    </lineage>
</organism>
<reference evidence="3" key="1">
    <citation type="journal article" date="2021" name="New Phytol.">
        <title>Evolutionary innovations through gain and loss of genes in the ectomycorrhizal Boletales.</title>
        <authorList>
            <person name="Wu G."/>
            <person name="Miyauchi S."/>
            <person name="Morin E."/>
            <person name="Kuo A."/>
            <person name="Drula E."/>
            <person name="Varga T."/>
            <person name="Kohler A."/>
            <person name="Feng B."/>
            <person name="Cao Y."/>
            <person name="Lipzen A."/>
            <person name="Daum C."/>
            <person name="Hundley H."/>
            <person name="Pangilinan J."/>
            <person name="Johnson J."/>
            <person name="Barry K."/>
            <person name="LaButti K."/>
            <person name="Ng V."/>
            <person name="Ahrendt S."/>
            <person name="Min B."/>
            <person name="Choi I.G."/>
            <person name="Park H."/>
            <person name="Plett J.M."/>
            <person name="Magnuson J."/>
            <person name="Spatafora J.W."/>
            <person name="Nagy L.G."/>
            <person name="Henrissat B."/>
            <person name="Grigoriev I.V."/>
            <person name="Yang Z.L."/>
            <person name="Xu J."/>
            <person name="Martin F.M."/>
        </authorList>
    </citation>
    <scope>NUCLEOTIDE SEQUENCE</scope>
    <source>
        <strain evidence="3">KKN 215</strain>
    </source>
</reference>
<feature type="compositionally biased region" description="Polar residues" evidence="1">
    <location>
        <begin position="42"/>
        <end position="57"/>
    </location>
</feature>
<dbReference type="GO" id="GO:0000123">
    <property type="term" value="C:histone acetyltransferase complex"/>
    <property type="evidence" value="ECO:0007669"/>
    <property type="project" value="UniProtKB-ARBA"/>
</dbReference>
<dbReference type="Proteomes" id="UP000813824">
    <property type="component" value="Unassembled WGS sequence"/>
</dbReference>
<dbReference type="EMBL" id="JAEVFJ010000009">
    <property type="protein sequence ID" value="KAH8102414.1"/>
    <property type="molecule type" value="Genomic_DNA"/>
</dbReference>
<dbReference type="AlphaFoldDB" id="A0A8K0UQZ6"/>
<dbReference type="SMART" id="SM01300">
    <property type="entry name" value="PEHE"/>
    <property type="match status" value="1"/>
</dbReference>
<name>A0A8K0UQZ6_9AGAR</name>
<dbReference type="Pfam" id="PF15460">
    <property type="entry name" value="SAS4"/>
    <property type="match status" value="1"/>
</dbReference>
<feature type="compositionally biased region" description="Low complexity" evidence="1">
    <location>
        <begin position="24"/>
        <end position="37"/>
    </location>
</feature>
<feature type="compositionally biased region" description="Acidic residues" evidence="1">
    <location>
        <begin position="617"/>
        <end position="634"/>
    </location>
</feature>
<feature type="compositionally biased region" description="Basic and acidic residues" evidence="1">
    <location>
        <begin position="295"/>
        <end position="312"/>
    </location>
</feature>
<feature type="region of interest" description="Disordered" evidence="1">
    <location>
        <begin position="608"/>
        <end position="659"/>
    </location>
</feature>
<dbReference type="OrthoDB" id="2555515at2759"/>
<feature type="region of interest" description="Disordered" evidence="1">
    <location>
        <begin position="235"/>
        <end position="258"/>
    </location>
</feature>
<dbReference type="InterPro" id="IPR029184">
    <property type="entry name" value="Sas4_dom"/>
</dbReference>
<feature type="compositionally biased region" description="Polar residues" evidence="1">
    <location>
        <begin position="1"/>
        <end position="19"/>
    </location>
</feature>
<sequence length="659" mass="72209">MATSTAVDSGDTAPSSSTARGKRPATAASTAAVAPPADVMSFSETVGSGATTPSAPTRQKRILPSRSRRGGPGVGSCDVDVMILETRKRRLETEPLIPASTKFVLTTNSSLAAMRNGGGASDVVELNESAYGRYFERPEVQKAYKQQQIIQTPEFTQLPDDAVFGGRFRPRSEEEFADTSDAAYEKRHRKYETFEKRQRLREKEKLKHEHYKLKERIEQLRGMDYSAFLALPSAALGDSSQPEPESSSLETGIADLPGAHVNGAAAYNEGERRRKEMLDVALALEERYKVLLPPDRKWSEKKEKEKATKRESLTGGAAEMDIVEEEVEEVRVPPPPTLKKEAKSPVKKEVTLTHRAPPPLPTPAPEPSFKHDSDGESEVDFEERERLRSKQLKLRIKFPARPTSTPTDPAQPSPSPSKKSTSPVIKLNPSAASSSVLESISPAQVKNISAKSGVIIRSKDGKFLPKNRRYITDPAVATEFISAPPALASHPRKRVRTELNSISRFSPLVAKVSPTSHTAVASSNPSRTCVLMVAAMRSSLLPNSRKTQRNVSAFGTRVPQEIEEVRDFQIPQWLHSPEMRSDDGHAEVLEHGSAYGYSVSVNGNRTGGIGSVSMNGEEMEYEDDEGTKEEDVDQLMDWQSGEGDSEGDVIPPIAKLGDK</sequence>
<protein>
    <recommendedName>
        <fullName evidence="2">PEHE domain-containing protein</fullName>
    </recommendedName>
</protein>
<dbReference type="InterPro" id="IPR029332">
    <property type="entry name" value="PEHE_dom"/>
</dbReference>
<evidence type="ECO:0000259" key="2">
    <source>
        <dbReference type="SMART" id="SM01300"/>
    </source>
</evidence>
<feature type="compositionally biased region" description="Pro residues" evidence="1">
    <location>
        <begin position="356"/>
        <end position="366"/>
    </location>
</feature>